<feature type="transmembrane region" description="Helical" evidence="1">
    <location>
        <begin position="713"/>
        <end position="734"/>
    </location>
</feature>
<evidence type="ECO:0000256" key="1">
    <source>
        <dbReference type="SAM" id="Phobius"/>
    </source>
</evidence>
<dbReference type="AlphaFoldDB" id="A0A858RDN1"/>
<keyword evidence="1" id="KW-0472">Membrane</keyword>
<evidence type="ECO:0008006" key="4">
    <source>
        <dbReference type="Google" id="ProtNLM"/>
    </source>
</evidence>
<name>A0A858RDN1_9BACT</name>
<feature type="transmembrane region" description="Helical" evidence="1">
    <location>
        <begin position="45"/>
        <end position="63"/>
    </location>
</feature>
<dbReference type="InterPro" id="IPR036465">
    <property type="entry name" value="vWFA_dom_sf"/>
</dbReference>
<reference evidence="2 3" key="1">
    <citation type="submission" date="2020-04" db="EMBL/GenBank/DDBJ databases">
        <title>Luteolibacter sp. G-1-1-1 isolated from soil.</title>
        <authorList>
            <person name="Dahal R.H."/>
        </authorList>
    </citation>
    <scope>NUCLEOTIDE SEQUENCE [LARGE SCALE GENOMIC DNA]</scope>
    <source>
        <strain evidence="2 3">G-1-1-1</strain>
    </source>
</reference>
<evidence type="ECO:0000313" key="3">
    <source>
        <dbReference type="Proteomes" id="UP000501812"/>
    </source>
</evidence>
<dbReference type="SUPFAM" id="SSF53300">
    <property type="entry name" value="vWA-like"/>
    <property type="match status" value="1"/>
</dbReference>
<accession>A0A858RDN1</accession>
<dbReference type="Gene3D" id="3.40.50.410">
    <property type="entry name" value="von Willebrand factor, type A domain"/>
    <property type="match status" value="1"/>
</dbReference>
<feature type="transmembrane region" description="Helical" evidence="1">
    <location>
        <begin position="15"/>
        <end position="33"/>
    </location>
</feature>
<dbReference type="KEGG" id="luo:HHL09_01055"/>
<sequence length="742" mass="82475">MSFNLHNLHFSPTPVTLAIGLVAIVVVGVLCFLSWRRSPHPARTGLLEGLRFFCTLLVVLLLWKPEWLTVIHPVTKPRIAILWDQSKSMETLDAELPQLFSPSREVVSRAAWTKAAMESPLWVPLKEDGKNEVVDRPFGTPPTDPAESSLAGTDLSTPIEDLLENETNLRAVVMLSDGDYNTGQPPVVAAQKMLQRGVPLFTIPVGSKKRLPDIDLLTVTAPAYGIVGENVQIPFTVRSSLDREIRTIVRLKDDNGKEKTKEITLAPGTETYDAILWRLEKEGSSTLELSIPMAEGERIEANNSRKFTLSGKPESIKVLVIETLPRWEYRYLRNALSRDPGVDLSCLLFHPQLGKGDGPDYIQEFPEKPEELSKYDVIFLGDVGVAPDQLTKDQCELLRGLVENQASGIVFMPGPQGNQFSLLDTALRDLMPVDLDPENKQGFNDPVASPMTLTGEGRGSLLTMLADTEDANPDVWRSLPGFHWHAPVIKSKGGTEVLAVHANRRGRYGQIPLIVTKLAGNGKVLFMGIDSAWRWRRGVEDKYHYRFWGQVARWMSYQRNMASGERVRLYFTPERPVPGDSVTFNANAFDKNGAPLKEGKVYVDAIAPDGTSERIELEKNDSAWGAYAGRLRIGLPGEWKLRASIDEAGAEAVETKLLAQGVELEQTGQPARPSVLEEMARIARGRMISPDELPALVKEIEALPEPRPIENRIALWSHWASVLLLVSLLSIFWVGRKLNGTF</sequence>
<organism evidence="2 3">
    <name type="scientific">Luteolibacter luteus</name>
    <dbReference type="NCBI Taxonomy" id="2728835"/>
    <lineage>
        <taxon>Bacteria</taxon>
        <taxon>Pseudomonadati</taxon>
        <taxon>Verrucomicrobiota</taxon>
        <taxon>Verrucomicrobiia</taxon>
        <taxon>Verrucomicrobiales</taxon>
        <taxon>Verrucomicrobiaceae</taxon>
        <taxon>Luteolibacter</taxon>
    </lineage>
</organism>
<dbReference type="Proteomes" id="UP000501812">
    <property type="component" value="Chromosome"/>
</dbReference>
<dbReference type="RefSeq" id="WP_169452651.1">
    <property type="nucleotide sequence ID" value="NZ_CP051774.1"/>
</dbReference>
<protein>
    <recommendedName>
        <fullName evidence="4">VWA domain-containing protein</fullName>
    </recommendedName>
</protein>
<dbReference type="EMBL" id="CP051774">
    <property type="protein sequence ID" value="QJE94430.1"/>
    <property type="molecule type" value="Genomic_DNA"/>
</dbReference>
<keyword evidence="1" id="KW-0812">Transmembrane</keyword>
<dbReference type="PANTHER" id="PTHR37947">
    <property type="entry name" value="BLL2462 PROTEIN"/>
    <property type="match status" value="1"/>
</dbReference>
<dbReference type="PANTHER" id="PTHR37947:SF1">
    <property type="entry name" value="BLL2462 PROTEIN"/>
    <property type="match status" value="1"/>
</dbReference>
<dbReference type="SUPFAM" id="SSF52317">
    <property type="entry name" value="Class I glutamine amidotransferase-like"/>
    <property type="match status" value="1"/>
</dbReference>
<proteinExistence type="predicted"/>
<dbReference type="InterPro" id="IPR029062">
    <property type="entry name" value="Class_I_gatase-like"/>
</dbReference>
<evidence type="ECO:0000313" key="2">
    <source>
        <dbReference type="EMBL" id="QJE94430.1"/>
    </source>
</evidence>
<gene>
    <name evidence="2" type="ORF">HHL09_01055</name>
</gene>
<keyword evidence="3" id="KW-1185">Reference proteome</keyword>
<dbReference type="Gene3D" id="3.40.50.880">
    <property type="match status" value="1"/>
</dbReference>
<keyword evidence="1" id="KW-1133">Transmembrane helix</keyword>